<evidence type="ECO:0000256" key="2">
    <source>
        <dbReference type="ARBA" id="ARBA00004141"/>
    </source>
</evidence>
<evidence type="ECO:0000256" key="3">
    <source>
        <dbReference type="ARBA" id="ARBA00012201"/>
    </source>
</evidence>
<dbReference type="Gene3D" id="3.30.70.1230">
    <property type="entry name" value="Nucleotide cyclase"/>
    <property type="match status" value="1"/>
</dbReference>
<evidence type="ECO:0000256" key="4">
    <source>
        <dbReference type="ARBA" id="ARBA00022692"/>
    </source>
</evidence>
<dbReference type="GO" id="GO:0005524">
    <property type="term" value="F:ATP binding"/>
    <property type="evidence" value="ECO:0007669"/>
    <property type="project" value="UniProtKB-KW"/>
</dbReference>
<proteinExistence type="predicted"/>
<keyword evidence="4" id="KW-0812">Transmembrane</keyword>
<dbReference type="PANTHER" id="PTHR45627">
    <property type="entry name" value="ADENYLATE CYCLASE TYPE 1"/>
    <property type="match status" value="1"/>
</dbReference>
<reference evidence="14" key="1">
    <citation type="submission" date="2018-11" db="EMBL/GenBank/DDBJ databases">
        <authorList>
            <consortium name="Pathogen Informatics"/>
        </authorList>
    </citation>
    <scope>NUCLEOTIDE SEQUENCE</scope>
</reference>
<organism evidence="14 15">
    <name type="scientific">Protopolystoma xenopodis</name>
    <dbReference type="NCBI Taxonomy" id="117903"/>
    <lineage>
        <taxon>Eukaryota</taxon>
        <taxon>Metazoa</taxon>
        <taxon>Spiralia</taxon>
        <taxon>Lophotrochozoa</taxon>
        <taxon>Platyhelminthes</taxon>
        <taxon>Monogenea</taxon>
        <taxon>Polyopisthocotylea</taxon>
        <taxon>Polystomatidea</taxon>
        <taxon>Polystomatidae</taxon>
        <taxon>Protopolystoma</taxon>
    </lineage>
</organism>
<dbReference type="GO" id="GO:0009190">
    <property type="term" value="P:cyclic nucleotide biosynthetic process"/>
    <property type="evidence" value="ECO:0007669"/>
    <property type="project" value="InterPro"/>
</dbReference>
<keyword evidence="8" id="KW-0460">Magnesium</keyword>
<evidence type="ECO:0000259" key="13">
    <source>
        <dbReference type="PROSITE" id="PS50125"/>
    </source>
</evidence>
<dbReference type="GO" id="GO:0007189">
    <property type="term" value="P:adenylate cyclase-activating G protein-coupled receptor signaling pathway"/>
    <property type="evidence" value="ECO:0007669"/>
    <property type="project" value="TreeGrafter"/>
</dbReference>
<gene>
    <name evidence="14" type="ORF">PXEA_LOCUS5231</name>
</gene>
<feature type="domain" description="Guanylate cyclase" evidence="13">
    <location>
        <begin position="45"/>
        <end position="76"/>
    </location>
</feature>
<dbReference type="GO" id="GO:0035556">
    <property type="term" value="P:intracellular signal transduction"/>
    <property type="evidence" value="ECO:0007669"/>
    <property type="project" value="InterPro"/>
</dbReference>
<comment type="subcellular location">
    <subcellularLocation>
        <location evidence="2">Membrane</location>
        <topology evidence="2">Multi-pass membrane protein</topology>
    </subcellularLocation>
</comment>
<dbReference type="EC" id="4.6.1.1" evidence="3"/>
<evidence type="ECO:0000256" key="7">
    <source>
        <dbReference type="ARBA" id="ARBA00022840"/>
    </source>
</evidence>
<dbReference type="SUPFAM" id="SSF55073">
    <property type="entry name" value="Nucleotide cyclase"/>
    <property type="match status" value="1"/>
</dbReference>
<evidence type="ECO:0000256" key="10">
    <source>
        <dbReference type="ARBA" id="ARBA00023136"/>
    </source>
</evidence>
<dbReference type="AlphaFoldDB" id="A0A448WHC7"/>
<evidence type="ECO:0000256" key="1">
    <source>
        <dbReference type="ARBA" id="ARBA00001593"/>
    </source>
</evidence>
<dbReference type="OrthoDB" id="10035433at2759"/>
<evidence type="ECO:0000256" key="6">
    <source>
        <dbReference type="ARBA" id="ARBA00022741"/>
    </source>
</evidence>
<dbReference type="Proteomes" id="UP000784294">
    <property type="component" value="Unassembled WGS sequence"/>
</dbReference>
<dbReference type="GO" id="GO:0004016">
    <property type="term" value="F:adenylate cyclase activity"/>
    <property type="evidence" value="ECO:0007669"/>
    <property type="project" value="UniProtKB-EC"/>
</dbReference>
<dbReference type="InterPro" id="IPR029787">
    <property type="entry name" value="Nucleotide_cyclase"/>
</dbReference>
<accession>A0A448WHC7</accession>
<comment type="catalytic activity">
    <reaction evidence="1">
        <text>ATP = 3',5'-cyclic AMP + diphosphate</text>
        <dbReference type="Rhea" id="RHEA:15389"/>
        <dbReference type="ChEBI" id="CHEBI:30616"/>
        <dbReference type="ChEBI" id="CHEBI:33019"/>
        <dbReference type="ChEBI" id="CHEBI:58165"/>
        <dbReference type="EC" id="4.6.1.1"/>
    </reaction>
</comment>
<name>A0A448WHC7_9PLAT</name>
<feature type="region of interest" description="Disordered" evidence="12">
    <location>
        <begin position="1"/>
        <end position="26"/>
    </location>
</feature>
<dbReference type="Pfam" id="PF00211">
    <property type="entry name" value="Guanylate_cyc"/>
    <property type="match status" value="1"/>
</dbReference>
<evidence type="ECO:0000256" key="12">
    <source>
        <dbReference type="SAM" id="MobiDB-lite"/>
    </source>
</evidence>
<sequence>MATDAASLTSRDSAGGPGGKSSVGPVPPKAVTFRKFHVSQLENVSVLFADIVGFTKMSSNKSASHLVYLLNDLFGR</sequence>
<keyword evidence="6" id="KW-0547">Nucleotide-binding</keyword>
<evidence type="ECO:0000313" key="15">
    <source>
        <dbReference type="Proteomes" id="UP000784294"/>
    </source>
</evidence>
<dbReference type="GO" id="GO:0046872">
    <property type="term" value="F:metal ion binding"/>
    <property type="evidence" value="ECO:0007669"/>
    <property type="project" value="UniProtKB-KW"/>
</dbReference>
<evidence type="ECO:0000313" key="14">
    <source>
        <dbReference type="EMBL" id="VEL11791.1"/>
    </source>
</evidence>
<protein>
    <recommendedName>
        <fullName evidence="3">adenylate cyclase</fullName>
        <ecNumber evidence="3">4.6.1.1</ecNumber>
    </recommendedName>
</protein>
<dbReference type="GO" id="GO:0005886">
    <property type="term" value="C:plasma membrane"/>
    <property type="evidence" value="ECO:0007669"/>
    <property type="project" value="TreeGrafter"/>
</dbReference>
<evidence type="ECO:0000256" key="8">
    <source>
        <dbReference type="ARBA" id="ARBA00022842"/>
    </source>
</evidence>
<keyword evidence="10" id="KW-0472">Membrane</keyword>
<evidence type="ECO:0000256" key="5">
    <source>
        <dbReference type="ARBA" id="ARBA00022723"/>
    </source>
</evidence>
<keyword evidence="15" id="KW-1185">Reference proteome</keyword>
<keyword evidence="9" id="KW-1133">Transmembrane helix</keyword>
<dbReference type="InterPro" id="IPR001054">
    <property type="entry name" value="A/G_cyclase"/>
</dbReference>
<keyword evidence="11" id="KW-0456">Lyase</keyword>
<dbReference type="PROSITE" id="PS50125">
    <property type="entry name" value="GUANYLATE_CYCLASE_2"/>
    <property type="match status" value="1"/>
</dbReference>
<feature type="compositionally biased region" description="Polar residues" evidence="12">
    <location>
        <begin position="1"/>
        <end position="12"/>
    </location>
</feature>
<dbReference type="EMBL" id="CAAALY010012858">
    <property type="protein sequence ID" value="VEL11791.1"/>
    <property type="molecule type" value="Genomic_DNA"/>
</dbReference>
<keyword evidence="5" id="KW-0479">Metal-binding</keyword>
<comment type="caution">
    <text evidence="14">The sequence shown here is derived from an EMBL/GenBank/DDBJ whole genome shotgun (WGS) entry which is preliminary data.</text>
</comment>
<keyword evidence="7" id="KW-0067">ATP-binding</keyword>
<dbReference type="PANTHER" id="PTHR45627:SF8">
    <property type="entry name" value="ADENYLATE CYCLASE TYPE 9"/>
    <property type="match status" value="1"/>
</dbReference>
<evidence type="ECO:0000256" key="11">
    <source>
        <dbReference type="ARBA" id="ARBA00023239"/>
    </source>
</evidence>
<evidence type="ECO:0000256" key="9">
    <source>
        <dbReference type="ARBA" id="ARBA00022989"/>
    </source>
</evidence>